<dbReference type="InterPro" id="IPR013977">
    <property type="entry name" value="GcvT_C"/>
</dbReference>
<dbReference type="eggNOG" id="COG0404">
    <property type="taxonomic scope" value="Bacteria"/>
</dbReference>
<dbReference type="Gene3D" id="3.30.70.1400">
    <property type="entry name" value="Aminomethyltransferase beta-barrel domains"/>
    <property type="match status" value="1"/>
</dbReference>
<dbReference type="HOGENOM" id="CLU_007884_10_2_10"/>
<dbReference type="PIRSF" id="PIRSF006487">
    <property type="entry name" value="GcvT"/>
    <property type="match status" value="1"/>
</dbReference>
<gene>
    <name evidence="7" type="primary">gcvT</name>
    <name evidence="11" type="ordered locus">Fleli_3525</name>
</gene>
<sequence>MAETTPSTDLKRVALHDVHTALGAKLIPFAGYEMPVWYASQTAEHHAVREKVGMFDVSHMGEFSVKGEEAEAFLQYVTSNDVATLYDGRVQYSCLPNDKGGIVDDLLVYKMAENDYFLVVNASNIEKDWNWMMKHKPESIEMTNISDEISLFAVQGAAAIEALQPLTKVDLKEIPYYHFVKDTFAGVPNVIISNTGYTGAGGFEIYVKNENAIEVWNAILESGKEHGIIPVGLAARDTLRLEMGFCLYGNDINDTTSPLEAGLGWITKFNKKFINSEALELQKKEGITKKLVGFEVLDKGIARQHHLIFDSASEGNQIGEVTSGTKSPSLGKSIGMAYLQKDFTKAGSEIFVEVREGKRIKAEVKKFPFLQK</sequence>
<evidence type="ECO:0000313" key="12">
    <source>
        <dbReference type="Proteomes" id="UP000006054"/>
    </source>
</evidence>
<evidence type="ECO:0000256" key="4">
    <source>
        <dbReference type="ARBA" id="ARBA00022679"/>
    </source>
</evidence>
<dbReference type="EMBL" id="CP003345">
    <property type="protein sequence ID" value="AFM05844.1"/>
    <property type="molecule type" value="Genomic_DNA"/>
</dbReference>
<dbReference type="AlphaFoldDB" id="I4APF9"/>
<protein>
    <recommendedName>
        <fullName evidence="2 7">Aminomethyltransferase</fullName>
        <ecNumber evidence="2 7">2.1.2.10</ecNumber>
    </recommendedName>
    <alternativeName>
        <fullName evidence="5 7">Glycine cleavage system T protein</fullName>
    </alternativeName>
</protein>
<evidence type="ECO:0000259" key="9">
    <source>
        <dbReference type="Pfam" id="PF01571"/>
    </source>
</evidence>
<evidence type="ECO:0000256" key="2">
    <source>
        <dbReference type="ARBA" id="ARBA00012616"/>
    </source>
</evidence>
<dbReference type="STRING" id="880071.Fleli_3525"/>
<dbReference type="RefSeq" id="WP_014799269.1">
    <property type="nucleotide sequence ID" value="NC_018018.1"/>
</dbReference>
<dbReference type="GO" id="GO:0005960">
    <property type="term" value="C:glycine cleavage complex"/>
    <property type="evidence" value="ECO:0007669"/>
    <property type="project" value="InterPro"/>
</dbReference>
<dbReference type="GO" id="GO:0005829">
    <property type="term" value="C:cytosol"/>
    <property type="evidence" value="ECO:0007669"/>
    <property type="project" value="TreeGrafter"/>
</dbReference>
<evidence type="ECO:0000256" key="5">
    <source>
        <dbReference type="ARBA" id="ARBA00031395"/>
    </source>
</evidence>
<evidence type="ECO:0000256" key="8">
    <source>
        <dbReference type="PIRSR" id="PIRSR006487-1"/>
    </source>
</evidence>
<keyword evidence="12" id="KW-1185">Reference proteome</keyword>
<comment type="catalytic activity">
    <reaction evidence="6 7">
        <text>N(6)-[(R)-S(8)-aminomethyldihydrolipoyl]-L-lysyl-[protein] + (6S)-5,6,7,8-tetrahydrofolate = N(6)-[(R)-dihydrolipoyl]-L-lysyl-[protein] + (6R)-5,10-methylene-5,6,7,8-tetrahydrofolate + NH4(+)</text>
        <dbReference type="Rhea" id="RHEA:16945"/>
        <dbReference type="Rhea" id="RHEA-COMP:10475"/>
        <dbReference type="Rhea" id="RHEA-COMP:10492"/>
        <dbReference type="ChEBI" id="CHEBI:15636"/>
        <dbReference type="ChEBI" id="CHEBI:28938"/>
        <dbReference type="ChEBI" id="CHEBI:57453"/>
        <dbReference type="ChEBI" id="CHEBI:83100"/>
        <dbReference type="ChEBI" id="CHEBI:83143"/>
        <dbReference type="EC" id="2.1.2.10"/>
    </reaction>
</comment>
<dbReference type="GO" id="GO:0004047">
    <property type="term" value="F:aminomethyltransferase activity"/>
    <property type="evidence" value="ECO:0007669"/>
    <property type="project" value="UniProtKB-UniRule"/>
</dbReference>
<dbReference type="Pfam" id="PF08669">
    <property type="entry name" value="GCV_T_C"/>
    <property type="match status" value="1"/>
</dbReference>
<accession>I4APF9</accession>
<dbReference type="InterPro" id="IPR029043">
    <property type="entry name" value="GcvT/YgfZ_C"/>
</dbReference>
<dbReference type="InterPro" id="IPR006223">
    <property type="entry name" value="GcvT"/>
</dbReference>
<feature type="domain" description="GCVT N-terminal" evidence="9">
    <location>
        <begin position="15"/>
        <end position="271"/>
    </location>
</feature>
<feature type="binding site" evidence="8">
    <location>
        <position position="204"/>
    </location>
    <ligand>
        <name>substrate</name>
    </ligand>
</feature>
<dbReference type="NCBIfam" id="TIGR00528">
    <property type="entry name" value="gcvT"/>
    <property type="match status" value="1"/>
</dbReference>
<dbReference type="FunFam" id="4.10.1250.10:FF:000001">
    <property type="entry name" value="Aminomethyltransferase"/>
    <property type="match status" value="1"/>
</dbReference>
<evidence type="ECO:0000313" key="11">
    <source>
        <dbReference type="EMBL" id="AFM05844.1"/>
    </source>
</evidence>
<evidence type="ECO:0000256" key="6">
    <source>
        <dbReference type="ARBA" id="ARBA00047665"/>
    </source>
</evidence>
<dbReference type="Gene3D" id="3.30.1360.120">
    <property type="entry name" value="Probable tRNA modification gtpase trme, domain 1"/>
    <property type="match status" value="1"/>
</dbReference>
<dbReference type="SUPFAM" id="SSF103025">
    <property type="entry name" value="Folate-binding domain"/>
    <property type="match status" value="1"/>
</dbReference>
<comment type="subunit">
    <text evidence="7">The glycine cleavage system is composed of four proteins: P, T, L and H.</text>
</comment>
<dbReference type="GO" id="GO:0008483">
    <property type="term" value="F:transaminase activity"/>
    <property type="evidence" value="ECO:0007669"/>
    <property type="project" value="UniProtKB-KW"/>
</dbReference>
<dbReference type="PATRIC" id="fig|880071.3.peg.3532"/>
<dbReference type="OrthoDB" id="9774591at2"/>
<comment type="function">
    <text evidence="7">The glycine cleavage system catalyzes the degradation of glycine.</text>
</comment>
<evidence type="ECO:0000256" key="7">
    <source>
        <dbReference type="HAMAP-Rule" id="MF_00259"/>
    </source>
</evidence>
<dbReference type="InterPro" id="IPR028896">
    <property type="entry name" value="GcvT/YgfZ/DmdA"/>
</dbReference>
<organism evidence="11 12">
    <name type="scientific">Bernardetia litoralis (strain ATCC 23117 / DSM 6794 / NBRC 15988 / NCIMB 1366 / Fx l1 / Sio-4)</name>
    <name type="common">Flexibacter litoralis</name>
    <dbReference type="NCBI Taxonomy" id="880071"/>
    <lineage>
        <taxon>Bacteria</taxon>
        <taxon>Pseudomonadati</taxon>
        <taxon>Bacteroidota</taxon>
        <taxon>Cytophagia</taxon>
        <taxon>Cytophagales</taxon>
        <taxon>Bernardetiaceae</taxon>
        <taxon>Bernardetia</taxon>
    </lineage>
</organism>
<dbReference type="NCBIfam" id="NF001567">
    <property type="entry name" value="PRK00389.1"/>
    <property type="match status" value="1"/>
</dbReference>
<dbReference type="PANTHER" id="PTHR43757:SF2">
    <property type="entry name" value="AMINOMETHYLTRANSFERASE, MITOCHONDRIAL"/>
    <property type="match status" value="1"/>
</dbReference>
<evidence type="ECO:0000256" key="1">
    <source>
        <dbReference type="ARBA" id="ARBA00008609"/>
    </source>
</evidence>
<proteinExistence type="inferred from homology"/>
<dbReference type="Gene3D" id="2.40.30.110">
    <property type="entry name" value="Aminomethyltransferase beta-barrel domains"/>
    <property type="match status" value="1"/>
</dbReference>
<keyword evidence="4 7" id="KW-0808">Transferase</keyword>
<dbReference type="Proteomes" id="UP000006054">
    <property type="component" value="Chromosome"/>
</dbReference>
<evidence type="ECO:0000259" key="10">
    <source>
        <dbReference type="Pfam" id="PF08669"/>
    </source>
</evidence>
<feature type="domain" description="Aminomethyltransferase C-terminal" evidence="10">
    <location>
        <begin position="289"/>
        <end position="369"/>
    </location>
</feature>
<dbReference type="InterPro" id="IPR022903">
    <property type="entry name" value="GcvT_bac"/>
</dbReference>
<evidence type="ECO:0000256" key="3">
    <source>
        <dbReference type="ARBA" id="ARBA00022576"/>
    </source>
</evidence>
<keyword evidence="3 7" id="KW-0032">Aminotransferase</keyword>
<dbReference type="FunFam" id="3.30.70.1400:FF:000001">
    <property type="entry name" value="Aminomethyltransferase"/>
    <property type="match status" value="1"/>
</dbReference>
<dbReference type="FunFam" id="2.40.30.110:FF:000003">
    <property type="entry name" value="Aminomethyltransferase"/>
    <property type="match status" value="1"/>
</dbReference>
<comment type="similarity">
    <text evidence="1 7">Belongs to the GcvT family.</text>
</comment>
<dbReference type="Pfam" id="PF01571">
    <property type="entry name" value="GCV_T"/>
    <property type="match status" value="1"/>
</dbReference>
<dbReference type="InterPro" id="IPR006222">
    <property type="entry name" value="GCVT_N"/>
</dbReference>
<dbReference type="Gene3D" id="4.10.1250.10">
    <property type="entry name" value="Aminomethyltransferase fragment"/>
    <property type="match status" value="1"/>
</dbReference>
<dbReference type="KEGG" id="fli:Fleli_3525"/>
<dbReference type="HAMAP" id="MF_00259">
    <property type="entry name" value="GcvT"/>
    <property type="match status" value="1"/>
</dbReference>
<dbReference type="InterPro" id="IPR027266">
    <property type="entry name" value="TrmE/GcvT-like"/>
</dbReference>
<reference evidence="12" key="1">
    <citation type="submission" date="2012-06" db="EMBL/GenBank/DDBJ databases">
        <title>The complete genome of Flexibacter litoralis DSM 6794.</title>
        <authorList>
            <person name="Lucas S."/>
            <person name="Copeland A."/>
            <person name="Lapidus A."/>
            <person name="Glavina del Rio T."/>
            <person name="Dalin E."/>
            <person name="Tice H."/>
            <person name="Bruce D."/>
            <person name="Goodwin L."/>
            <person name="Pitluck S."/>
            <person name="Peters L."/>
            <person name="Ovchinnikova G."/>
            <person name="Lu M."/>
            <person name="Kyrpides N."/>
            <person name="Mavromatis K."/>
            <person name="Ivanova N."/>
            <person name="Brettin T."/>
            <person name="Detter J.C."/>
            <person name="Han C."/>
            <person name="Larimer F."/>
            <person name="Land M."/>
            <person name="Hauser L."/>
            <person name="Markowitz V."/>
            <person name="Cheng J.-F."/>
            <person name="Hugenholtz P."/>
            <person name="Woyke T."/>
            <person name="Wu D."/>
            <person name="Spring S."/>
            <person name="Lang E."/>
            <person name="Kopitz M."/>
            <person name="Brambilla E."/>
            <person name="Klenk H.-P."/>
            <person name="Eisen J.A."/>
        </authorList>
    </citation>
    <scope>NUCLEOTIDE SEQUENCE [LARGE SCALE GENOMIC DNA]</scope>
    <source>
        <strain evidence="12">ATCC 23117 / DSM 6794 / NBRC 15988 / NCIMB 1366 / Sio-4</strain>
    </source>
</reference>
<dbReference type="SUPFAM" id="SSF101790">
    <property type="entry name" value="Aminomethyltransferase beta-barrel domain"/>
    <property type="match status" value="1"/>
</dbReference>
<dbReference type="EC" id="2.1.2.10" evidence="2 7"/>
<dbReference type="GO" id="GO:0019464">
    <property type="term" value="P:glycine decarboxylation via glycine cleavage system"/>
    <property type="evidence" value="ECO:0007669"/>
    <property type="project" value="UniProtKB-UniRule"/>
</dbReference>
<dbReference type="PANTHER" id="PTHR43757">
    <property type="entry name" value="AMINOMETHYLTRANSFERASE"/>
    <property type="match status" value="1"/>
</dbReference>
<name>I4APF9_BERLS</name>